<accession>A0ABU0L7K6</accession>
<organism evidence="1 2">
    <name type="scientific">Paenibacillus brasilensis</name>
    <dbReference type="NCBI Taxonomy" id="128574"/>
    <lineage>
        <taxon>Bacteria</taxon>
        <taxon>Bacillati</taxon>
        <taxon>Bacillota</taxon>
        <taxon>Bacilli</taxon>
        <taxon>Bacillales</taxon>
        <taxon>Paenibacillaceae</taxon>
        <taxon>Paenibacillus</taxon>
    </lineage>
</organism>
<sequence>MRYFRLMVDERIKHRVEPASLSPLQVEDILSDHNNNMQTEDTPLFLAVHTDSRTVYPDFLEFPLPLVSDAMKALLEKYMPGLEWKAAILTDFQQARQDVYWVLRPLAVDCLSAQTEWYPDHTLKHLVLRREKIESPIFRIAGLLEAHIYIDLAVAESLLRRPFTGVRVQKVEMATKEE</sequence>
<proteinExistence type="predicted"/>
<protein>
    <submittedName>
        <fullName evidence="1">Uncharacterized protein</fullName>
    </submittedName>
</protein>
<name>A0ABU0L7K6_9BACL</name>
<dbReference type="EMBL" id="JAUSWA010000059">
    <property type="protein sequence ID" value="MDQ0497195.1"/>
    <property type="molecule type" value="Genomic_DNA"/>
</dbReference>
<dbReference type="RefSeq" id="WP_208811908.1">
    <property type="nucleotide sequence ID" value="NZ_CP045298.1"/>
</dbReference>
<evidence type="ECO:0000313" key="2">
    <source>
        <dbReference type="Proteomes" id="UP001242811"/>
    </source>
</evidence>
<keyword evidence="2" id="KW-1185">Reference proteome</keyword>
<dbReference type="Proteomes" id="UP001242811">
    <property type="component" value="Unassembled WGS sequence"/>
</dbReference>
<gene>
    <name evidence="1" type="ORF">QOZ95_005403</name>
</gene>
<evidence type="ECO:0000313" key="1">
    <source>
        <dbReference type="EMBL" id="MDQ0497195.1"/>
    </source>
</evidence>
<reference evidence="1 2" key="1">
    <citation type="submission" date="2023-07" db="EMBL/GenBank/DDBJ databases">
        <title>Genomic Encyclopedia of Type Strains, Phase IV (KMG-IV): sequencing the most valuable type-strain genomes for metagenomic binning, comparative biology and taxonomic classification.</title>
        <authorList>
            <person name="Goeker M."/>
        </authorList>
    </citation>
    <scope>NUCLEOTIDE SEQUENCE [LARGE SCALE GENOMIC DNA]</scope>
    <source>
        <strain evidence="1 2">DSM 14914</strain>
    </source>
</reference>
<comment type="caution">
    <text evidence="1">The sequence shown here is derived from an EMBL/GenBank/DDBJ whole genome shotgun (WGS) entry which is preliminary data.</text>
</comment>